<reference evidence="3" key="1">
    <citation type="submission" date="2021-01" db="EMBL/GenBank/DDBJ databases">
        <authorList>
            <person name="Corre E."/>
            <person name="Pelletier E."/>
            <person name="Niang G."/>
            <person name="Scheremetjew M."/>
            <person name="Finn R."/>
            <person name="Kale V."/>
            <person name="Holt S."/>
            <person name="Cochrane G."/>
            <person name="Meng A."/>
            <person name="Brown T."/>
            <person name="Cohen L."/>
        </authorList>
    </citation>
    <scope>NUCLEOTIDE SEQUENCE</scope>
    <source>
        <strain evidence="3">Isolate 1302-5</strain>
    </source>
</reference>
<gene>
    <name evidence="2" type="ORF">OAUR00152_LOCUS26594</name>
    <name evidence="3" type="ORF">OAUR00152_LOCUS26596</name>
    <name evidence="4" type="ORF">OAUR00152_LOCUS26598</name>
</gene>
<proteinExistence type="predicted"/>
<organism evidence="3">
    <name type="scientific">Odontella aurita</name>
    <dbReference type="NCBI Taxonomy" id="265563"/>
    <lineage>
        <taxon>Eukaryota</taxon>
        <taxon>Sar</taxon>
        <taxon>Stramenopiles</taxon>
        <taxon>Ochrophyta</taxon>
        <taxon>Bacillariophyta</taxon>
        <taxon>Mediophyceae</taxon>
        <taxon>Biddulphiophycidae</taxon>
        <taxon>Eupodiscales</taxon>
        <taxon>Odontellaceae</taxon>
        <taxon>Odontella</taxon>
    </lineage>
</organism>
<sequence>MTNRRRTGRLRRPVARRRGGDHKIASDVILGTCCKNQSFNVAQNSNSSVIPEGNTVRELLSHLTVAAKSFMKCLRLGTMGLFVFYFIGTAAQFYTSSSYHRNLFRLQSF</sequence>
<dbReference type="EMBL" id="HBKQ01038473">
    <property type="protein sequence ID" value="CAE2260644.1"/>
    <property type="molecule type" value="Transcribed_RNA"/>
</dbReference>
<dbReference type="EMBL" id="HBKQ01038475">
    <property type="protein sequence ID" value="CAE2260647.1"/>
    <property type="molecule type" value="Transcribed_RNA"/>
</dbReference>
<protein>
    <submittedName>
        <fullName evidence="3">Uncharacterized protein</fullName>
    </submittedName>
</protein>
<evidence type="ECO:0000313" key="3">
    <source>
        <dbReference type="EMBL" id="CAE2260647.1"/>
    </source>
</evidence>
<dbReference type="EMBL" id="HBKQ01038477">
    <property type="protein sequence ID" value="CAE2260651.1"/>
    <property type="molecule type" value="Transcribed_RNA"/>
</dbReference>
<keyword evidence="1" id="KW-0472">Membrane</keyword>
<evidence type="ECO:0000313" key="4">
    <source>
        <dbReference type="EMBL" id="CAE2260651.1"/>
    </source>
</evidence>
<accession>A0A6U6GYC5</accession>
<keyword evidence="1" id="KW-1133">Transmembrane helix</keyword>
<name>A0A6U6GYC5_9STRA</name>
<dbReference type="AlphaFoldDB" id="A0A6U6GYC5"/>
<evidence type="ECO:0000313" key="2">
    <source>
        <dbReference type="EMBL" id="CAE2260644.1"/>
    </source>
</evidence>
<feature type="transmembrane region" description="Helical" evidence="1">
    <location>
        <begin position="76"/>
        <end position="95"/>
    </location>
</feature>
<evidence type="ECO:0000256" key="1">
    <source>
        <dbReference type="SAM" id="Phobius"/>
    </source>
</evidence>
<keyword evidence="1" id="KW-0812">Transmembrane</keyword>